<evidence type="ECO:0000256" key="6">
    <source>
        <dbReference type="ARBA" id="ARBA00022741"/>
    </source>
</evidence>
<comment type="subunit">
    <text evidence="11">Monomer.</text>
</comment>
<feature type="binding site" evidence="11">
    <location>
        <position position="84"/>
    </location>
    <ligand>
        <name>substrate</name>
    </ligand>
</feature>
<comment type="subcellular location">
    <subcellularLocation>
        <location evidence="11">Cytoplasm</location>
    </subcellularLocation>
</comment>
<dbReference type="CDD" id="cd00464">
    <property type="entry name" value="SK"/>
    <property type="match status" value="1"/>
</dbReference>
<gene>
    <name evidence="11" type="primary">aroK</name>
    <name evidence="12" type="ORF">EV662_10376</name>
</gene>
<comment type="pathway">
    <text evidence="1 11">Metabolic intermediate biosynthesis; chorismate biosynthesis; chorismate from D-erythrose 4-phosphate and phosphoenolpyruvate: step 5/7.</text>
</comment>
<dbReference type="GO" id="GO:0009423">
    <property type="term" value="P:chorismate biosynthetic process"/>
    <property type="evidence" value="ECO:0007669"/>
    <property type="project" value="UniProtKB-UniRule"/>
</dbReference>
<dbReference type="GO" id="GO:0000287">
    <property type="term" value="F:magnesium ion binding"/>
    <property type="evidence" value="ECO:0007669"/>
    <property type="project" value="UniProtKB-UniRule"/>
</dbReference>
<dbReference type="PRINTS" id="PR01100">
    <property type="entry name" value="SHIKIMTKNASE"/>
</dbReference>
<evidence type="ECO:0000256" key="10">
    <source>
        <dbReference type="ARBA" id="ARBA00048567"/>
    </source>
</evidence>
<dbReference type="GO" id="GO:0009073">
    <property type="term" value="P:aromatic amino acid family biosynthetic process"/>
    <property type="evidence" value="ECO:0007669"/>
    <property type="project" value="UniProtKB-KW"/>
</dbReference>
<protein>
    <recommendedName>
        <fullName evidence="3 11">Shikimate kinase</fullName>
        <shortName evidence="11">SK</shortName>
        <ecNumber evidence="3 11">2.7.1.71</ecNumber>
    </recommendedName>
</protein>
<evidence type="ECO:0000256" key="1">
    <source>
        <dbReference type="ARBA" id="ARBA00004842"/>
    </source>
</evidence>
<dbReference type="EC" id="2.7.1.71" evidence="3 11"/>
<feature type="binding site" evidence="11">
    <location>
        <position position="62"/>
    </location>
    <ligand>
        <name>substrate</name>
    </ligand>
</feature>
<evidence type="ECO:0000256" key="8">
    <source>
        <dbReference type="ARBA" id="ARBA00022840"/>
    </source>
</evidence>
<dbReference type="Proteomes" id="UP000294835">
    <property type="component" value="Unassembled WGS sequence"/>
</dbReference>
<dbReference type="OrthoDB" id="9800332at2"/>
<keyword evidence="4 11" id="KW-0028">Amino-acid biosynthesis</keyword>
<evidence type="ECO:0000256" key="11">
    <source>
        <dbReference type="HAMAP-Rule" id="MF_00109"/>
    </source>
</evidence>
<dbReference type="InterPro" id="IPR031322">
    <property type="entry name" value="Shikimate/glucono_kinase"/>
</dbReference>
<dbReference type="PANTHER" id="PTHR21087">
    <property type="entry name" value="SHIKIMATE KINASE"/>
    <property type="match status" value="1"/>
</dbReference>
<dbReference type="Gene3D" id="3.40.50.300">
    <property type="entry name" value="P-loop containing nucleotide triphosphate hydrolases"/>
    <property type="match status" value="1"/>
</dbReference>
<keyword evidence="7 11" id="KW-0418">Kinase</keyword>
<dbReference type="GO" id="GO:0005829">
    <property type="term" value="C:cytosol"/>
    <property type="evidence" value="ECO:0007669"/>
    <property type="project" value="TreeGrafter"/>
</dbReference>
<name>A0A4R2Q5Z9_9RHOB</name>
<dbReference type="AlphaFoldDB" id="A0A4R2Q5Z9"/>
<feature type="binding site" evidence="11">
    <location>
        <position position="38"/>
    </location>
    <ligand>
        <name>substrate</name>
    </ligand>
</feature>
<dbReference type="GO" id="GO:0005524">
    <property type="term" value="F:ATP binding"/>
    <property type="evidence" value="ECO:0007669"/>
    <property type="project" value="UniProtKB-UniRule"/>
</dbReference>
<comment type="caution">
    <text evidence="11">Lacks conserved residue(s) required for the propagation of feature annotation.</text>
</comment>
<keyword evidence="9 11" id="KW-0057">Aromatic amino acid biosynthesis</keyword>
<accession>A0A4R2Q5Z9</accession>
<dbReference type="InterPro" id="IPR000623">
    <property type="entry name" value="Shikimate_kinase/TSH1"/>
</dbReference>
<organism evidence="12 13">
    <name type="scientific">Rhodovulum marinum</name>
    <dbReference type="NCBI Taxonomy" id="320662"/>
    <lineage>
        <taxon>Bacteria</taxon>
        <taxon>Pseudomonadati</taxon>
        <taxon>Pseudomonadota</taxon>
        <taxon>Alphaproteobacteria</taxon>
        <taxon>Rhodobacterales</taxon>
        <taxon>Paracoccaceae</taxon>
        <taxon>Rhodovulum</taxon>
    </lineage>
</organism>
<feature type="binding site" evidence="11">
    <location>
        <position position="20"/>
    </location>
    <ligand>
        <name>Mg(2+)</name>
        <dbReference type="ChEBI" id="CHEBI:18420"/>
    </ligand>
</feature>
<dbReference type="HAMAP" id="MF_00109">
    <property type="entry name" value="Shikimate_kinase"/>
    <property type="match status" value="1"/>
</dbReference>
<dbReference type="UniPathway" id="UPA00053">
    <property type="reaction ID" value="UER00088"/>
</dbReference>
<evidence type="ECO:0000256" key="9">
    <source>
        <dbReference type="ARBA" id="ARBA00023141"/>
    </source>
</evidence>
<comment type="cofactor">
    <cofactor evidence="11">
        <name>Mg(2+)</name>
        <dbReference type="ChEBI" id="CHEBI:18420"/>
    </cofactor>
    <text evidence="11">Binds 1 Mg(2+) ion per subunit.</text>
</comment>
<comment type="similarity">
    <text evidence="2 11">Belongs to the shikimate kinase family.</text>
</comment>
<keyword evidence="8 11" id="KW-0067">ATP-binding</keyword>
<evidence type="ECO:0000313" key="13">
    <source>
        <dbReference type="Proteomes" id="UP000294835"/>
    </source>
</evidence>
<evidence type="ECO:0000256" key="3">
    <source>
        <dbReference type="ARBA" id="ARBA00012154"/>
    </source>
</evidence>
<dbReference type="NCBIfam" id="NF010552">
    <property type="entry name" value="PRK13946.1"/>
    <property type="match status" value="1"/>
</dbReference>
<keyword evidence="6 11" id="KW-0547">Nucleotide-binding</keyword>
<dbReference type="GO" id="GO:0008652">
    <property type="term" value="P:amino acid biosynthetic process"/>
    <property type="evidence" value="ECO:0007669"/>
    <property type="project" value="UniProtKB-KW"/>
</dbReference>
<dbReference type="SUPFAM" id="SSF52540">
    <property type="entry name" value="P-loop containing nucleoside triphosphate hydrolases"/>
    <property type="match status" value="1"/>
</dbReference>
<feature type="binding site" evidence="11">
    <location>
        <position position="122"/>
    </location>
    <ligand>
        <name>ATP</name>
        <dbReference type="ChEBI" id="CHEBI:30616"/>
    </ligand>
</feature>
<feature type="binding site" evidence="11">
    <location>
        <begin position="16"/>
        <end position="21"/>
    </location>
    <ligand>
        <name>ATP</name>
        <dbReference type="ChEBI" id="CHEBI:30616"/>
    </ligand>
</feature>
<keyword evidence="11" id="KW-0479">Metal-binding</keyword>
<dbReference type="InterPro" id="IPR027417">
    <property type="entry name" value="P-loop_NTPase"/>
</dbReference>
<evidence type="ECO:0000256" key="4">
    <source>
        <dbReference type="ARBA" id="ARBA00022605"/>
    </source>
</evidence>
<dbReference type="Pfam" id="PF01202">
    <property type="entry name" value="SKI"/>
    <property type="match status" value="1"/>
</dbReference>
<comment type="function">
    <text evidence="11">Catalyzes the specific phosphorylation of the 3-hydroxyl group of shikimic acid using ATP as a cosubstrate.</text>
</comment>
<sequence>MAARLKKTIALVGLMGAGKTAVGTALARKLDVPFRDSDAEIVKAANMTIAEIFERDGEAFFREKESQVIARLLDEEPAVLSTGGGAFLSAANRAAISARGVSVWLDADLDLLWNRVRHKTTRPLLRTDDPRGTLAQLYHARKPFYALADLAVRADPRYSIEDMADRVCDALLSRPDVLEVA</sequence>
<dbReference type="GO" id="GO:0004765">
    <property type="term" value="F:shikimate kinase activity"/>
    <property type="evidence" value="ECO:0007669"/>
    <property type="project" value="UniProtKB-UniRule"/>
</dbReference>
<dbReference type="PANTHER" id="PTHR21087:SF16">
    <property type="entry name" value="SHIKIMATE KINASE 1, CHLOROPLASTIC"/>
    <property type="match status" value="1"/>
</dbReference>
<evidence type="ECO:0000256" key="2">
    <source>
        <dbReference type="ARBA" id="ARBA00006997"/>
    </source>
</evidence>
<dbReference type="PROSITE" id="PS01128">
    <property type="entry name" value="SHIKIMATE_KINASE"/>
    <property type="match status" value="1"/>
</dbReference>
<keyword evidence="13" id="KW-1185">Reference proteome</keyword>
<evidence type="ECO:0000313" key="12">
    <source>
        <dbReference type="EMBL" id="TCP42171.1"/>
    </source>
</evidence>
<dbReference type="RefSeq" id="WP_132461318.1">
    <property type="nucleotide sequence ID" value="NZ_SLXP01000003.1"/>
</dbReference>
<evidence type="ECO:0000256" key="7">
    <source>
        <dbReference type="ARBA" id="ARBA00022777"/>
    </source>
</evidence>
<keyword evidence="5 11" id="KW-0808">Transferase</keyword>
<feature type="binding site" evidence="11">
    <location>
        <position position="141"/>
    </location>
    <ligand>
        <name>substrate</name>
    </ligand>
</feature>
<dbReference type="InterPro" id="IPR023000">
    <property type="entry name" value="Shikimate_kinase_CS"/>
</dbReference>
<proteinExistence type="inferred from homology"/>
<dbReference type="EMBL" id="SLXP01000003">
    <property type="protein sequence ID" value="TCP42171.1"/>
    <property type="molecule type" value="Genomic_DNA"/>
</dbReference>
<keyword evidence="11" id="KW-0460">Magnesium</keyword>
<comment type="catalytic activity">
    <reaction evidence="10 11">
        <text>shikimate + ATP = 3-phosphoshikimate + ADP + H(+)</text>
        <dbReference type="Rhea" id="RHEA:13121"/>
        <dbReference type="ChEBI" id="CHEBI:15378"/>
        <dbReference type="ChEBI" id="CHEBI:30616"/>
        <dbReference type="ChEBI" id="CHEBI:36208"/>
        <dbReference type="ChEBI" id="CHEBI:145989"/>
        <dbReference type="ChEBI" id="CHEBI:456216"/>
        <dbReference type="EC" id="2.7.1.71"/>
    </reaction>
</comment>
<reference evidence="12 13" key="1">
    <citation type="submission" date="2019-03" db="EMBL/GenBank/DDBJ databases">
        <title>Genomic Encyclopedia of Type Strains, Phase IV (KMG-IV): sequencing the most valuable type-strain genomes for metagenomic binning, comparative biology and taxonomic classification.</title>
        <authorList>
            <person name="Goeker M."/>
        </authorList>
    </citation>
    <scope>NUCLEOTIDE SEQUENCE [LARGE SCALE GENOMIC DNA]</scope>
    <source>
        <strain evidence="12 13">DSM 18063</strain>
    </source>
</reference>
<comment type="caution">
    <text evidence="12">The sequence shown here is derived from an EMBL/GenBank/DDBJ whole genome shotgun (WGS) entry which is preliminary data.</text>
</comment>
<keyword evidence="11" id="KW-0963">Cytoplasm</keyword>
<evidence type="ECO:0000256" key="5">
    <source>
        <dbReference type="ARBA" id="ARBA00022679"/>
    </source>
</evidence>